<proteinExistence type="predicted"/>
<accession>A0A4U6VUG3</accession>
<protein>
    <submittedName>
        <fullName evidence="1">Uncharacterized protein</fullName>
    </submittedName>
</protein>
<dbReference type="Gramene" id="TKW32373">
    <property type="protein sequence ID" value="TKW32373"/>
    <property type="gene ID" value="SEVIR_2G165032v2"/>
</dbReference>
<sequence length="224" mass="24511">MSDTSWCIASYVGLSKPHGGPIDIWATPPSSSLLSTWHGGQVKAAPLQDVLSGLSLPRPQSSLGLSRTWWGWAACATRLRSLGCSSLLSRLSMPSRPPARLSCSSRECCSSWRWTFLSRAPVCRSGHRSLVGKRTINKPIEPFIPALDWRDAHRVVDRLLEVACCHRVVLEERYVDEDFVAASCYHGSGGCSAKTKTADERLEGLWVNANHTLLGISLGFAIHA</sequence>
<gene>
    <name evidence="1" type="ORF">SEVIR_2G165032v2</name>
</gene>
<keyword evidence="2" id="KW-1185">Reference proteome</keyword>
<organism evidence="1 2">
    <name type="scientific">Setaria viridis</name>
    <name type="common">Green bristlegrass</name>
    <name type="synonym">Setaria italica subsp. viridis</name>
    <dbReference type="NCBI Taxonomy" id="4556"/>
    <lineage>
        <taxon>Eukaryota</taxon>
        <taxon>Viridiplantae</taxon>
        <taxon>Streptophyta</taxon>
        <taxon>Embryophyta</taxon>
        <taxon>Tracheophyta</taxon>
        <taxon>Spermatophyta</taxon>
        <taxon>Magnoliopsida</taxon>
        <taxon>Liliopsida</taxon>
        <taxon>Poales</taxon>
        <taxon>Poaceae</taxon>
        <taxon>PACMAD clade</taxon>
        <taxon>Panicoideae</taxon>
        <taxon>Panicodae</taxon>
        <taxon>Paniceae</taxon>
        <taxon>Cenchrinae</taxon>
        <taxon>Setaria</taxon>
    </lineage>
</organism>
<dbReference type="Proteomes" id="UP000298652">
    <property type="component" value="Chromosome 2"/>
</dbReference>
<dbReference type="EMBL" id="CM016553">
    <property type="protein sequence ID" value="TKW32373.1"/>
    <property type="molecule type" value="Genomic_DNA"/>
</dbReference>
<dbReference type="AlphaFoldDB" id="A0A4U6VUG3"/>
<reference evidence="1" key="1">
    <citation type="submission" date="2019-03" db="EMBL/GenBank/DDBJ databases">
        <title>WGS assembly of Setaria viridis.</title>
        <authorList>
            <person name="Huang P."/>
            <person name="Jenkins J."/>
            <person name="Grimwood J."/>
            <person name="Barry K."/>
            <person name="Healey A."/>
            <person name="Mamidi S."/>
            <person name="Sreedasyam A."/>
            <person name="Shu S."/>
            <person name="Feldman M."/>
            <person name="Wu J."/>
            <person name="Yu Y."/>
            <person name="Chen C."/>
            <person name="Johnson J."/>
            <person name="Rokhsar D."/>
            <person name="Baxter I."/>
            <person name="Schmutz J."/>
            <person name="Brutnell T."/>
            <person name="Kellogg E."/>
        </authorList>
    </citation>
    <scope>NUCLEOTIDE SEQUENCE [LARGE SCALE GENOMIC DNA]</scope>
</reference>
<evidence type="ECO:0000313" key="2">
    <source>
        <dbReference type="Proteomes" id="UP000298652"/>
    </source>
</evidence>
<evidence type="ECO:0000313" key="1">
    <source>
        <dbReference type="EMBL" id="TKW32373.1"/>
    </source>
</evidence>
<name>A0A4U6VUG3_SETVI</name>